<gene>
    <name evidence="2" type="ORF">EXE59_14910</name>
</gene>
<feature type="domain" description="Fumarylacetoacetase-like C-terminal" evidence="1">
    <location>
        <begin position="3"/>
        <end position="221"/>
    </location>
</feature>
<dbReference type="SUPFAM" id="SSF56529">
    <property type="entry name" value="FAH"/>
    <property type="match status" value="1"/>
</dbReference>
<keyword evidence="3" id="KW-1185">Reference proteome</keyword>
<dbReference type="InterPro" id="IPR036663">
    <property type="entry name" value="Fumarylacetoacetase_C_sf"/>
</dbReference>
<reference evidence="2 3" key="1">
    <citation type="submission" date="2019-04" db="EMBL/GenBank/DDBJ databases">
        <title>Three New Species of Nocardioides, Nocardioides euryhalodurans sp. nov., Nocardioides seonyuensis sp. nov. and Nocardioides eburneoflavus sp. nov. Isolated from Soil.</title>
        <authorList>
            <person name="Roh S.G."/>
            <person name="Lee C."/>
            <person name="Kim M.-K."/>
            <person name="Kim S.B."/>
        </authorList>
    </citation>
    <scope>NUCLEOTIDE SEQUENCE [LARGE SCALE GENOMIC DNA]</scope>
    <source>
        <strain evidence="2 3">MMS17-SY213</strain>
    </source>
</reference>
<dbReference type="InterPro" id="IPR011234">
    <property type="entry name" value="Fumarylacetoacetase-like_C"/>
</dbReference>
<evidence type="ECO:0000313" key="3">
    <source>
        <dbReference type="Proteomes" id="UP000297496"/>
    </source>
</evidence>
<dbReference type="Pfam" id="PF01557">
    <property type="entry name" value="FAA_hydrolase"/>
    <property type="match status" value="1"/>
</dbReference>
<keyword evidence="2" id="KW-0378">Hydrolase</keyword>
<protein>
    <submittedName>
        <fullName evidence="2">Fumarylacetoacetate hydrolase family protein</fullName>
    </submittedName>
</protein>
<dbReference type="Proteomes" id="UP000297496">
    <property type="component" value="Unassembled WGS sequence"/>
</dbReference>
<dbReference type="GO" id="GO:0016787">
    <property type="term" value="F:hydrolase activity"/>
    <property type="evidence" value="ECO:0007669"/>
    <property type="project" value="UniProtKB-KW"/>
</dbReference>
<dbReference type="EMBL" id="SRRO01000001">
    <property type="protein sequence ID" value="TGN66877.1"/>
    <property type="molecule type" value="Genomic_DNA"/>
</dbReference>
<evidence type="ECO:0000313" key="2">
    <source>
        <dbReference type="EMBL" id="TGN66877.1"/>
    </source>
</evidence>
<dbReference type="PANTHER" id="PTHR43211:SF1">
    <property type="entry name" value="BLL6422 PROTEIN"/>
    <property type="match status" value="1"/>
</dbReference>
<accession>A0A4Z1CPH8</accession>
<organism evidence="2 3">
    <name type="scientific">Nocardioides eburneiflavus</name>
    <dbReference type="NCBI Taxonomy" id="2518372"/>
    <lineage>
        <taxon>Bacteria</taxon>
        <taxon>Bacillati</taxon>
        <taxon>Actinomycetota</taxon>
        <taxon>Actinomycetes</taxon>
        <taxon>Propionibacteriales</taxon>
        <taxon>Nocardioidaceae</taxon>
        <taxon>Nocardioides</taxon>
    </lineage>
</organism>
<dbReference type="PANTHER" id="PTHR43211">
    <property type="entry name" value="FUMARYLACETOACETATE HYDROLASE"/>
    <property type="match status" value="1"/>
</dbReference>
<evidence type="ECO:0000259" key="1">
    <source>
        <dbReference type="Pfam" id="PF01557"/>
    </source>
</evidence>
<proteinExistence type="predicted"/>
<comment type="caution">
    <text evidence="2">The sequence shown here is derived from an EMBL/GenBank/DDBJ whole genome shotgun (WGS) entry which is preliminary data.</text>
</comment>
<dbReference type="Gene3D" id="3.90.850.10">
    <property type="entry name" value="Fumarylacetoacetase-like, C-terminal domain"/>
    <property type="match status" value="1"/>
</dbReference>
<name>A0A4Z1CPH8_9ACTN</name>
<dbReference type="AlphaFoldDB" id="A0A4Z1CPH8"/>
<sequence>MAFEQHLVNCSAAMGTSVPPVWYDQPVFYFTNPAAITGPYDDVPMAPGTAQYDYELEVAAVIGRPGSDLAPADAEAYIAGYVLFCDWSARDLQSKEMTIGLGPAKGKDTATSLGPFLVTPDELEARRSGKGYDVAMTASVNGTTYSQGNWRDLFWSFEQMLAYASRGTELQAGDVIGSGTVGTGCILELSQVHGGDRFPWLQPGDRVELDGGPLGRISAQVSPSAADRLALS</sequence>
<dbReference type="OrthoDB" id="3766879at2"/>